<comment type="subcellular location">
    <subcellularLocation>
        <location evidence="1 10">Host nucleus</location>
        <location evidence="1 10">Host nucleolus</location>
    </subcellularLocation>
</comment>
<comment type="similarity">
    <text evidence="2 10">Belongs to the lentiviruses Tat family.</text>
</comment>
<evidence type="ECO:0000256" key="1">
    <source>
        <dbReference type="ARBA" id="ARBA00004307"/>
    </source>
</evidence>
<keyword evidence="7 10" id="KW-0805">Transcription regulation</keyword>
<evidence type="ECO:0000256" key="10">
    <source>
        <dbReference type="RuleBase" id="RU003311"/>
    </source>
</evidence>
<proteinExistence type="inferred from homology"/>
<feature type="region of interest" description="Disordered" evidence="11">
    <location>
        <begin position="49"/>
        <end position="114"/>
    </location>
</feature>
<dbReference type="GO" id="GO:0050434">
    <property type="term" value="P:positive regulation of viral transcription"/>
    <property type="evidence" value="ECO:0007669"/>
    <property type="project" value="InterPro"/>
</dbReference>
<evidence type="ECO:0000256" key="3">
    <source>
        <dbReference type="ARBA" id="ARBA00022376"/>
    </source>
</evidence>
<evidence type="ECO:0000256" key="11">
    <source>
        <dbReference type="SAM" id="MobiDB-lite"/>
    </source>
</evidence>
<feature type="compositionally biased region" description="Low complexity" evidence="11">
    <location>
        <begin position="99"/>
        <end position="108"/>
    </location>
</feature>
<evidence type="ECO:0000256" key="6">
    <source>
        <dbReference type="ARBA" id="ARBA00022884"/>
    </source>
</evidence>
<dbReference type="PRINTS" id="PR00055">
    <property type="entry name" value="HIVTATDOMAIN"/>
</dbReference>
<evidence type="ECO:0000256" key="9">
    <source>
        <dbReference type="ARBA" id="ARBA00023163"/>
    </source>
</evidence>
<evidence type="ECO:0000256" key="8">
    <source>
        <dbReference type="ARBA" id="ARBA00023159"/>
    </source>
</evidence>
<sequence length="114" mass="12803">MMEPVDPDLPKEQHPPATPRTPCTNCFCRVCCFHCQICFLTKGLGISYGRKRKRRRATSPVPGLSSSKNPARKQGRDTLFFLLRSLSHPTRDSQRPTEQAQAVATAATPDRQHI</sequence>
<dbReference type="GO" id="GO:0003723">
    <property type="term" value="F:RNA binding"/>
    <property type="evidence" value="ECO:0007669"/>
    <property type="project" value="UniProtKB-KW"/>
</dbReference>
<keyword evidence="9 10" id="KW-0804">Transcription</keyword>
<dbReference type="Proteomes" id="UP000257454">
    <property type="component" value="Genome"/>
</dbReference>
<organismHost>
    <name type="scientific">Cercopithecidae</name>
    <name type="common">Old World monkeys</name>
    <dbReference type="NCBI Taxonomy" id="9527"/>
</organismHost>
<reference evidence="12 13" key="1">
    <citation type="journal article" date="2003" name="J. Virol.">
        <title>Identification of a new simian immunodeficiency virus lineage with a vpu gene present among different cercopithecus monkeys (C. mona, C. cephus, and C. nictitans) from Cameroon.</title>
        <authorList>
            <person name="Courgnaud V."/>
            <person name="Abela B."/>
            <person name="Pourrut X."/>
            <person name="Mpoudi-Ngole E."/>
            <person name="Loul S."/>
            <person name="Delaporte E."/>
            <person name="Peeters M."/>
        </authorList>
    </citation>
    <scope>NUCLEOTIDE SEQUENCE [LARGE SCALE GENOMIC DNA]</scope>
</reference>
<evidence type="ECO:0000256" key="7">
    <source>
        <dbReference type="ARBA" id="ARBA00023015"/>
    </source>
</evidence>
<protein>
    <recommendedName>
        <fullName evidence="3 10">Protein Tat</fullName>
    </recommendedName>
</protein>
<accession>Q6VG37</accession>
<organism evidence="12 13">
    <name type="scientific">Simian immunodeficiency virus</name>
    <name type="common">SIV</name>
    <dbReference type="NCBI Taxonomy" id="11723"/>
    <lineage>
        <taxon>Viruses</taxon>
        <taxon>Riboviria</taxon>
        <taxon>Pararnavirae</taxon>
        <taxon>Artverviricota</taxon>
        <taxon>Revtraviricetes</taxon>
        <taxon>Ortervirales</taxon>
        <taxon>Retroviridae</taxon>
        <taxon>Orthoretrovirinae</taxon>
        <taxon>Lentivirus</taxon>
        <taxon>Lentivirus simimdef</taxon>
    </lineage>
</organism>
<keyword evidence="8 10" id="KW-0010">Activator</keyword>
<keyword evidence="6 10" id="KW-0694">RNA-binding</keyword>
<organismHost>
    <name type="scientific">Pan troglodytes</name>
    <name type="common">Chimpanzee</name>
    <dbReference type="NCBI Taxonomy" id="9598"/>
</organismHost>
<evidence type="ECO:0000313" key="12">
    <source>
        <dbReference type="EMBL" id="AAR02380.1"/>
    </source>
</evidence>
<keyword evidence="4 10" id="KW-1048">Host nucleus</keyword>
<evidence type="ECO:0000256" key="4">
    <source>
        <dbReference type="ARBA" id="ARBA00022562"/>
    </source>
</evidence>
<dbReference type="EMBL" id="AY340701">
    <property type="protein sequence ID" value="AAR02380.1"/>
    <property type="molecule type" value="Genomic_DNA"/>
</dbReference>
<evidence type="ECO:0000256" key="5">
    <source>
        <dbReference type="ARBA" id="ARBA00022581"/>
    </source>
</evidence>
<evidence type="ECO:0000256" key="2">
    <source>
        <dbReference type="ARBA" id="ARBA00009398"/>
    </source>
</evidence>
<evidence type="ECO:0000313" key="13">
    <source>
        <dbReference type="Proteomes" id="UP000257454"/>
    </source>
</evidence>
<dbReference type="InterPro" id="IPR036963">
    <property type="entry name" value="Tat_dom_sf"/>
</dbReference>
<name>Q6VG37_SIV</name>
<dbReference type="GO" id="GO:0044196">
    <property type="term" value="C:host cell nucleolus"/>
    <property type="evidence" value="ECO:0007669"/>
    <property type="project" value="UniProtKB-SubCell"/>
</dbReference>
<dbReference type="InterPro" id="IPR001831">
    <property type="entry name" value="IV_Tat"/>
</dbReference>
<keyword evidence="5" id="KW-0945">Host-virus interaction</keyword>
<dbReference type="Pfam" id="PF00539">
    <property type="entry name" value="Tat"/>
    <property type="match status" value="1"/>
</dbReference>
<dbReference type="GO" id="GO:0001070">
    <property type="term" value="F:RNA-binding transcription regulator activity"/>
    <property type="evidence" value="ECO:0007669"/>
    <property type="project" value="InterPro"/>
</dbReference>
<dbReference type="Gene3D" id="4.10.20.10">
    <property type="entry name" value="Tat domain"/>
    <property type="match status" value="1"/>
</dbReference>